<comment type="caution">
    <text evidence="1">The sequence shown here is derived from an EMBL/GenBank/DDBJ whole genome shotgun (WGS) entry which is preliminary data.</text>
</comment>
<dbReference type="PIRSF" id="PIRSF003109">
    <property type="entry name" value="McrC"/>
    <property type="match status" value="1"/>
</dbReference>
<dbReference type="InterPro" id="IPR019292">
    <property type="entry name" value="McrC"/>
</dbReference>
<dbReference type="RefSeq" id="WP_264989654.1">
    <property type="nucleotide sequence ID" value="NZ_BRZA01000004.1"/>
</dbReference>
<reference evidence="1" key="1">
    <citation type="submission" date="2022-08" db="EMBL/GenBank/DDBJ databases">
        <title>Draft genome sequence of Lysinibacillus sp. strain KH24.</title>
        <authorList>
            <person name="Kanbe H."/>
            <person name="Itoh H."/>
        </authorList>
    </citation>
    <scope>NUCLEOTIDE SEQUENCE</scope>
    <source>
        <strain evidence="1">KH24</strain>
    </source>
</reference>
<dbReference type="PANTHER" id="PTHR38733:SF1">
    <property type="entry name" value="TYPE IV METHYL-DIRECTED RESTRICTION ENZYME ECOKMCRBC"/>
    <property type="match status" value="1"/>
</dbReference>
<keyword evidence="2" id="KW-1185">Reference proteome</keyword>
<proteinExistence type="predicted"/>
<dbReference type="PANTHER" id="PTHR38733">
    <property type="entry name" value="PROTEIN MCRC"/>
    <property type="match status" value="1"/>
</dbReference>
<evidence type="ECO:0000313" key="2">
    <source>
        <dbReference type="Proteomes" id="UP001065593"/>
    </source>
</evidence>
<name>A0ABQ5NN88_9BACI</name>
<dbReference type="InterPro" id="IPR014407">
    <property type="entry name" value="McrC_bac"/>
</dbReference>
<organism evidence="1 2">
    <name type="scientific">Lysinibacillus piscis</name>
    <dbReference type="NCBI Taxonomy" id="2518931"/>
    <lineage>
        <taxon>Bacteria</taxon>
        <taxon>Bacillati</taxon>
        <taxon>Bacillota</taxon>
        <taxon>Bacilli</taxon>
        <taxon>Bacillales</taxon>
        <taxon>Bacillaceae</taxon>
        <taxon>Lysinibacillus</taxon>
    </lineage>
</organism>
<dbReference type="Proteomes" id="UP001065593">
    <property type="component" value="Unassembled WGS sequence"/>
</dbReference>
<accession>A0ABQ5NN88</accession>
<evidence type="ECO:0000313" key="1">
    <source>
        <dbReference type="EMBL" id="GLC89783.1"/>
    </source>
</evidence>
<sequence length="348" mass="41392">MHSFKSYSSIPIKNVYYMLCYAWNHLEEKDAIQVMRGDEKDMKHLLTRILLARLPSLIKRGLYQEYREQTDTLATLRGKLQFQPSLHQMTFRQAKMVCDYDELDQNIVHNQIIKATLQALLTCSAIEKSIKNEILPIFKLFAQIDTIVLSHQVFQQLQFYRHNRHYRFILKICQYLMESLLLHEEGQDSQFADFEREPRAMARLFEDFVRQFYKQELRGFKVYRENITWQATGENLYYLPIMQTDISLENESRKIIVDTKYYQHTLSTYYDAEKVKSVNLYQLYAYLANLIVPENKIVEGILLYPQTTTEELSLSYNINHYSLKVMTVDLNQEWSAIHQRLLTIVGTT</sequence>
<dbReference type="EMBL" id="BRZA01000004">
    <property type="protein sequence ID" value="GLC89783.1"/>
    <property type="molecule type" value="Genomic_DNA"/>
</dbReference>
<dbReference type="Pfam" id="PF10117">
    <property type="entry name" value="McrBC"/>
    <property type="match status" value="1"/>
</dbReference>
<gene>
    <name evidence="1" type="primary">mcrC</name>
    <name evidence="1" type="ORF">LYSBPC_29100</name>
</gene>
<protein>
    <submittedName>
        <fullName evidence="1">5-methylcytosine-specific restriction system specificity protein McrC</fullName>
    </submittedName>
</protein>